<organism evidence="1 2">
    <name type="scientific">Meloidogyne enterolobii</name>
    <name type="common">Root-knot nematode worm</name>
    <name type="synonym">Meloidogyne mayaguensis</name>
    <dbReference type="NCBI Taxonomy" id="390850"/>
    <lineage>
        <taxon>Eukaryota</taxon>
        <taxon>Metazoa</taxon>
        <taxon>Ecdysozoa</taxon>
        <taxon>Nematoda</taxon>
        <taxon>Chromadorea</taxon>
        <taxon>Rhabditida</taxon>
        <taxon>Tylenchina</taxon>
        <taxon>Tylenchomorpha</taxon>
        <taxon>Tylenchoidea</taxon>
        <taxon>Meloidogynidae</taxon>
        <taxon>Meloidogyninae</taxon>
        <taxon>Meloidogyne</taxon>
    </lineage>
</organism>
<evidence type="ECO:0000313" key="1">
    <source>
        <dbReference type="EMBL" id="CAK5071881.1"/>
    </source>
</evidence>
<reference evidence="1" key="1">
    <citation type="submission" date="2023-11" db="EMBL/GenBank/DDBJ databases">
        <authorList>
            <person name="Poullet M."/>
        </authorList>
    </citation>
    <scope>NUCLEOTIDE SEQUENCE</scope>
    <source>
        <strain evidence="1">E1834</strain>
    </source>
</reference>
<accession>A0ACB0Z1L2</accession>
<name>A0ACB0Z1L2_MELEN</name>
<dbReference type="EMBL" id="CAVMJV010000022">
    <property type="protein sequence ID" value="CAK5071881.1"/>
    <property type="molecule type" value="Genomic_DNA"/>
</dbReference>
<dbReference type="Proteomes" id="UP001497535">
    <property type="component" value="Unassembled WGS sequence"/>
</dbReference>
<proteinExistence type="predicted"/>
<comment type="caution">
    <text evidence="1">The sequence shown here is derived from an EMBL/GenBank/DDBJ whole genome shotgun (WGS) entry which is preliminary data.</text>
</comment>
<sequence length="114" mass="13542">MYIKLIFYIFLFFLIFINFSNEKKCKCPLKQTKSSLFHRRFKRGDCCSKGGGGATDDDNERYRNTEKRPMGEEIQAGQTQRKGKKGKNALYICDNFFYSHVQFNVNFFKFKFNL</sequence>
<protein>
    <submittedName>
        <fullName evidence="1">Uncharacterized protein</fullName>
    </submittedName>
</protein>
<evidence type="ECO:0000313" key="2">
    <source>
        <dbReference type="Proteomes" id="UP001497535"/>
    </source>
</evidence>
<keyword evidence="2" id="KW-1185">Reference proteome</keyword>
<gene>
    <name evidence="1" type="ORF">MENTE1834_LOCUS19023</name>
</gene>